<gene>
    <name evidence="1" type="ORF">SAM23877_6126</name>
</gene>
<accession>A0A0K2B203</accession>
<name>A0A0K2B203_STRA7</name>
<organism evidence="1 2">
    <name type="scientific">Streptomyces ambofaciens (strain ATCC 23877 / 3486 / DSM 40053 / JCM 4204 / NBRC 12836 / NRRL B-2516)</name>
    <dbReference type="NCBI Taxonomy" id="278992"/>
    <lineage>
        <taxon>Bacteria</taxon>
        <taxon>Bacillati</taxon>
        <taxon>Actinomycetota</taxon>
        <taxon>Actinomycetes</taxon>
        <taxon>Kitasatosporales</taxon>
        <taxon>Streptomycetaceae</taxon>
        <taxon>Streptomyces</taxon>
    </lineage>
</organism>
<proteinExistence type="predicted"/>
<evidence type="ECO:0000313" key="1">
    <source>
        <dbReference type="EMBL" id="AKZ59171.1"/>
    </source>
</evidence>
<dbReference type="AlphaFoldDB" id="A0A0K2B203"/>
<protein>
    <submittedName>
        <fullName evidence="1">Uncharacterized protein</fullName>
    </submittedName>
</protein>
<reference evidence="2" key="1">
    <citation type="journal article" date="2015" name="J. Biotechnol.">
        <title>Complete genome sequence of Streptomyces ambofaciens ATCC 23877, the spiramycin producer.</title>
        <authorList>
            <person name="Thibessard A."/>
            <person name="Haas D."/>
            <person name="Gerbaud C."/>
            <person name="Aigle B."/>
            <person name="Lautru S."/>
            <person name="Pernodet J.L."/>
            <person name="Leblond P."/>
        </authorList>
    </citation>
    <scope>NUCLEOTIDE SEQUENCE [LARGE SCALE GENOMIC DNA]</scope>
    <source>
        <strain evidence="2">ATCC 23877 / 3486 / DSM 40053 / JCM 4204 / NBRC 12836 / NRRL B-2516</strain>
    </source>
</reference>
<dbReference type="Proteomes" id="UP000061018">
    <property type="component" value="Chromosome"/>
</dbReference>
<dbReference type="KEGG" id="samb:SAM23877_6126"/>
<sequence length="67" mass="7414">MTRAVEDLPRPPPLARLRPKMQTNPYFQLFSNAHREKVKVGVSSTLWPGVWPAEDGEAGRRGGGSVL</sequence>
<evidence type="ECO:0000313" key="2">
    <source>
        <dbReference type="Proteomes" id="UP000061018"/>
    </source>
</evidence>
<dbReference type="EMBL" id="CP012382">
    <property type="protein sequence ID" value="AKZ59171.1"/>
    <property type="molecule type" value="Genomic_DNA"/>
</dbReference>